<dbReference type="Gene3D" id="2.40.10.120">
    <property type="match status" value="1"/>
</dbReference>
<evidence type="ECO:0000313" key="1">
    <source>
        <dbReference type="EMBL" id="ACL94451.1"/>
    </source>
</evidence>
<dbReference type="HOGENOM" id="CLU_985858_0_0_5"/>
<dbReference type="EMBL" id="CP001340">
    <property type="protein sequence ID" value="ACL94451.1"/>
    <property type="molecule type" value="Genomic_DNA"/>
</dbReference>
<keyword evidence="2" id="KW-1185">Reference proteome</keyword>
<dbReference type="GeneID" id="7333118"/>
<dbReference type="SUPFAM" id="SSF50494">
    <property type="entry name" value="Trypsin-like serine proteases"/>
    <property type="match status" value="1"/>
</dbReference>
<dbReference type="RefSeq" id="YP_002516359.1">
    <property type="nucleotide sequence ID" value="NC_011916.1"/>
</dbReference>
<evidence type="ECO:0000313" key="2">
    <source>
        <dbReference type="Proteomes" id="UP000001364"/>
    </source>
</evidence>
<name>A0A0H3C8C2_CAUVN</name>
<dbReference type="KEGG" id="ccs:CCNA_00986"/>
<protein>
    <submittedName>
        <fullName evidence="1">General stress protein 17O</fullName>
    </submittedName>
</protein>
<gene>
    <name evidence="1" type="ordered locus">CCNA_00986</name>
</gene>
<accession>A0A0H3C8C2</accession>
<dbReference type="Pfam" id="PF13365">
    <property type="entry name" value="Trypsin_2"/>
    <property type="match status" value="1"/>
</dbReference>
<reference evidence="1 2" key="1">
    <citation type="journal article" date="2010" name="J. Bacteriol.">
        <title>The genetic basis of laboratory adaptation in Caulobacter crescentus.</title>
        <authorList>
            <person name="Marks M.E."/>
            <person name="Castro-Rojas C.M."/>
            <person name="Teiling C."/>
            <person name="Du L."/>
            <person name="Kapatral V."/>
            <person name="Walunas T.L."/>
            <person name="Crosson S."/>
        </authorList>
    </citation>
    <scope>NUCLEOTIDE SEQUENCE [LARGE SCALE GENOMIC DNA]</scope>
    <source>
        <strain evidence="2">NA1000 / CB15N</strain>
    </source>
</reference>
<dbReference type="AlphaFoldDB" id="A0A0H3C8C2"/>
<dbReference type="OrthoDB" id="212300at2"/>
<organism evidence="1 2">
    <name type="scientific">Caulobacter vibrioides (strain NA1000 / CB15N)</name>
    <name type="common">Caulobacter crescentus</name>
    <dbReference type="NCBI Taxonomy" id="565050"/>
    <lineage>
        <taxon>Bacteria</taxon>
        <taxon>Pseudomonadati</taxon>
        <taxon>Pseudomonadota</taxon>
        <taxon>Alphaproteobacteria</taxon>
        <taxon>Caulobacterales</taxon>
        <taxon>Caulobacteraceae</taxon>
        <taxon>Caulobacter</taxon>
    </lineage>
</organism>
<dbReference type="PATRIC" id="fig|565050.3.peg.968"/>
<dbReference type="InterPro" id="IPR009003">
    <property type="entry name" value="Peptidase_S1_PA"/>
</dbReference>
<proteinExistence type="predicted"/>
<dbReference type="Proteomes" id="UP000001364">
    <property type="component" value="Chromosome"/>
</dbReference>
<dbReference type="RefSeq" id="WP_010918821.1">
    <property type="nucleotide sequence ID" value="NC_011916.1"/>
</dbReference>
<sequence>MNNPRVRQNDNLRRRSAMVKLPRASRPVSVAYRGGGDVMPVDLSVDLIRATVQLEQPLGDGSRTVGTGFLIADTTPDGKPRTILITAAHVFERMPSMTARIGYRVQGSDSVWRYDPEALKIRDGDHPLWVKHPTRDVAALVVEAPEEFVRAAIPLNYLAKDDTFDAFNLGPGDEMMALGFPRGLSANSAGFPILRSGRVASYPLTPSTDFPTFLLDFSVFPGNSGGPVFMAQAARRRPGGNDTQDVQFIAGVLTQQVELSGERLEIGIVTHAKFIRETLAMIDQAPGDPVTQAQAAQPPPPPGAIAAASTLTVPLGANR</sequence>